<gene>
    <name evidence="8" type="ORF">GCM10007205_12460</name>
</gene>
<name>A0A8J2XXQ9_9BURK</name>
<dbReference type="AlphaFoldDB" id="A0A8J2XXQ9"/>
<evidence type="ECO:0000256" key="5">
    <source>
        <dbReference type="PROSITE-ProRule" id="PRU01091"/>
    </source>
</evidence>
<dbReference type="EMBL" id="BMCG01000002">
    <property type="protein sequence ID" value="GGC04729.1"/>
    <property type="molecule type" value="Genomic_DNA"/>
</dbReference>
<keyword evidence="1 4" id="KW-0597">Phosphoprotein</keyword>
<dbReference type="RefSeq" id="WP_188395317.1">
    <property type="nucleotide sequence ID" value="NZ_BMCG01000002.1"/>
</dbReference>
<dbReference type="InterPro" id="IPR001867">
    <property type="entry name" value="OmpR/PhoB-type_DNA-bd"/>
</dbReference>
<dbReference type="PANTHER" id="PTHR48111:SF40">
    <property type="entry name" value="PHOSPHATE REGULON TRANSCRIPTIONAL REGULATORY PROTEIN PHOB"/>
    <property type="match status" value="1"/>
</dbReference>
<evidence type="ECO:0000256" key="2">
    <source>
        <dbReference type="ARBA" id="ARBA00023012"/>
    </source>
</evidence>
<feature type="DNA-binding region" description="OmpR/PhoB-type" evidence="5">
    <location>
        <begin position="137"/>
        <end position="236"/>
    </location>
</feature>
<dbReference type="PROSITE" id="PS50110">
    <property type="entry name" value="RESPONSE_REGULATORY"/>
    <property type="match status" value="1"/>
</dbReference>
<dbReference type="GO" id="GO:0000156">
    <property type="term" value="F:phosphorelay response regulator activity"/>
    <property type="evidence" value="ECO:0007669"/>
    <property type="project" value="TreeGrafter"/>
</dbReference>
<dbReference type="Pfam" id="PF00072">
    <property type="entry name" value="Response_reg"/>
    <property type="match status" value="1"/>
</dbReference>
<dbReference type="InterPro" id="IPR039420">
    <property type="entry name" value="WalR-like"/>
</dbReference>
<evidence type="ECO:0000256" key="4">
    <source>
        <dbReference type="PROSITE-ProRule" id="PRU00169"/>
    </source>
</evidence>
<dbReference type="Pfam" id="PF00486">
    <property type="entry name" value="Trans_reg_C"/>
    <property type="match status" value="1"/>
</dbReference>
<dbReference type="SUPFAM" id="SSF52172">
    <property type="entry name" value="CheY-like"/>
    <property type="match status" value="1"/>
</dbReference>
<feature type="modified residue" description="4-aspartylphosphate" evidence="4">
    <location>
        <position position="53"/>
    </location>
</feature>
<organism evidence="8 9">
    <name type="scientific">Oxalicibacterium flavum</name>
    <dbReference type="NCBI Taxonomy" id="179467"/>
    <lineage>
        <taxon>Bacteria</taxon>
        <taxon>Pseudomonadati</taxon>
        <taxon>Pseudomonadota</taxon>
        <taxon>Betaproteobacteria</taxon>
        <taxon>Burkholderiales</taxon>
        <taxon>Oxalobacteraceae</taxon>
        <taxon>Oxalicibacterium</taxon>
    </lineage>
</organism>
<dbReference type="SMART" id="SM00448">
    <property type="entry name" value="REC"/>
    <property type="match status" value="1"/>
</dbReference>
<dbReference type="Gene3D" id="6.10.250.690">
    <property type="match status" value="1"/>
</dbReference>
<evidence type="ECO:0000256" key="3">
    <source>
        <dbReference type="ARBA" id="ARBA00023125"/>
    </source>
</evidence>
<dbReference type="GO" id="GO:0000976">
    <property type="term" value="F:transcription cis-regulatory region binding"/>
    <property type="evidence" value="ECO:0007669"/>
    <property type="project" value="TreeGrafter"/>
</dbReference>
<dbReference type="InterPro" id="IPR036388">
    <property type="entry name" value="WH-like_DNA-bd_sf"/>
</dbReference>
<protein>
    <submittedName>
        <fullName evidence="8">DNA-binding response regulator</fullName>
    </submittedName>
</protein>
<accession>A0A8J2XXQ9</accession>
<dbReference type="Proteomes" id="UP000620266">
    <property type="component" value="Unassembled WGS sequence"/>
</dbReference>
<keyword evidence="3 5" id="KW-0238">DNA-binding</keyword>
<reference evidence="8" key="1">
    <citation type="journal article" date="2014" name="Int. J. Syst. Evol. Microbiol.">
        <title>Complete genome sequence of Corynebacterium casei LMG S-19264T (=DSM 44701T), isolated from a smear-ripened cheese.</title>
        <authorList>
            <consortium name="US DOE Joint Genome Institute (JGI-PGF)"/>
            <person name="Walter F."/>
            <person name="Albersmeier A."/>
            <person name="Kalinowski J."/>
            <person name="Ruckert C."/>
        </authorList>
    </citation>
    <scope>NUCLEOTIDE SEQUENCE</scope>
    <source>
        <strain evidence="8">CCM 7086</strain>
    </source>
</reference>
<dbReference type="InterPro" id="IPR011006">
    <property type="entry name" value="CheY-like_superfamily"/>
</dbReference>
<dbReference type="CDD" id="cd17574">
    <property type="entry name" value="REC_OmpR"/>
    <property type="match status" value="1"/>
</dbReference>
<keyword evidence="9" id="KW-1185">Reference proteome</keyword>
<dbReference type="Gene3D" id="1.10.10.10">
    <property type="entry name" value="Winged helix-like DNA-binding domain superfamily/Winged helix DNA-binding domain"/>
    <property type="match status" value="1"/>
</dbReference>
<dbReference type="GO" id="GO:0032993">
    <property type="term" value="C:protein-DNA complex"/>
    <property type="evidence" value="ECO:0007669"/>
    <property type="project" value="TreeGrafter"/>
</dbReference>
<evidence type="ECO:0000313" key="8">
    <source>
        <dbReference type="EMBL" id="GGC04729.1"/>
    </source>
</evidence>
<dbReference type="Gene3D" id="3.40.50.2300">
    <property type="match status" value="1"/>
</dbReference>
<keyword evidence="2" id="KW-0902">Two-component regulatory system</keyword>
<dbReference type="PANTHER" id="PTHR48111">
    <property type="entry name" value="REGULATOR OF RPOS"/>
    <property type="match status" value="1"/>
</dbReference>
<dbReference type="CDD" id="cd00383">
    <property type="entry name" value="trans_reg_C"/>
    <property type="match status" value="1"/>
</dbReference>
<evidence type="ECO:0000256" key="1">
    <source>
        <dbReference type="ARBA" id="ARBA00022553"/>
    </source>
</evidence>
<dbReference type="InterPro" id="IPR001789">
    <property type="entry name" value="Sig_transdc_resp-reg_receiver"/>
</dbReference>
<reference evidence="8" key="2">
    <citation type="submission" date="2020-09" db="EMBL/GenBank/DDBJ databases">
        <authorList>
            <person name="Sun Q."/>
            <person name="Sedlacek I."/>
        </authorList>
    </citation>
    <scope>NUCLEOTIDE SEQUENCE</scope>
    <source>
        <strain evidence="8">CCM 7086</strain>
    </source>
</reference>
<dbReference type="GO" id="GO:0005829">
    <property type="term" value="C:cytosol"/>
    <property type="evidence" value="ECO:0007669"/>
    <property type="project" value="TreeGrafter"/>
</dbReference>
<comment type="caution">
    <text evidence="8">The sequence shown here is derived from an EMBL/GenBank/DDBJ whole genome shotgun (WGS) entry which is preliminary data.</text>
</comment>
<feature type="domain" description="Response regulatory" evidence="6">
    <location>
        <begin position="2"/>
        <end position="119"/>
    </location>
</feature>
<evidence type="ECO:0000259" key="6">
    <source>
        <dbReference type="PROSITE" id="PS50110"/>
    </source>
</evidence>
<dbReference type="SMART" id="SM00862">
    <property type="entry name" value="Trans_reg_C"/>
    <property type="match status" value="1"/>
</dbReference>
<dbReference type="GO" id="GO:0006355">
    <property type="term" value="P:regulation of DNA-templated transcription"/>
    <property type="evidence" value="ECO:0007669"/>
    <property type="project" value="InterPro"/>
</dbReference>
<feature type="domain" description="OmpR/PhoB-type" evidence="7">
    <location>
        <begin position="137"/>
        <end position="236"/>
    </location>
</feature>
<dbReference type="PROSITE" id="PS51755">
    <property type="entry name" value="OMPR_PHOB"/>
    <property type="match status" value="1"/>
</dbReference>
<evidence type="ECO:0000259" key="7">
    <source>
        <dbReference type="PROSITE" id="PS51755"/>
    </source>
</evidence>
<proteinExistence type="predicted"/>
<evidence type="ECO:0000313" key="9">
    <source>
        <dbReference type="Proteomes" id="UP000620266"/>
    </source>
</evidence>
<sequence length="237" mass="26607">MNIASLEDDPIESRLIHQVVTNAGHTCATYHTGAALLEALRQPQHACDMLILDWHLPDMTGKEVIEWVRANLGDSIIVMFLTNRVLEENIVAGLMAGADDYMTKPIREAELSARIHALSKRIRRPLNGGTPAPAAASNVLEAGVYSFDLFRKGVTVRGVPVDLKPKEFDIAVLFFQNIGQLISREHIMESIWGRELVMTSRTLDTHMSQVRTKLQLKPDNNVRLTTLYTIGYRLDMF</sequence>